<dbReference type="GO" id="GO:0050525">
    <property type="term" value="F:cutinase activity"/>
    <property type="evidence" value="ECO:0007669"/>
    <property type="project" value="UniProtKB-UniRule"/>
</dbReference>
<comment type="subcellular location">
    <subcellularLocation>
        <location evidence="1 12">Secreted</location>
    </subcellularLocation>
</comment>
<feature type="active site" description="Nucleophile" evidence="10">
    <location>
        <position position="164"/>
    </location>
</feature>
<dbReference type="InterPro" id="IPR029058">
    <property type="entry name" value="AB_hydrolase_fold"/>
</dbReference>
<evidence type="ECO:0000256" key="12">
    <source>
        <dbReference type="RuleBase" id="RU361263"/>
    </source>
</evidence>
<dbReference type="AlphaFoldDB" id="A0A2T4BJB5"/>
<dbReference type="InterPro" id="IPR011150">
    <property type="entry name" value="Cutinase_monf"/>
</dbReference>
<dbReference type="RefSeq" id="XP_024752726.1">
    <property type="nucleotide sequence ID" value="XM_024893884.1"/>
</dbReference>
<dbReference type="PROSITE" id="PS00155">
    <property type="entry name" value="CUTINASE_1"/>
    <property type="match status" value="1"/>
</dbReference>
<keyword evidence="6 12" id="KW-0732">Signal</keyword>
<keyword evidence="14" id="KW-1185">Reference proteome</keyword>
<feature type="signal peptide" evidence="12">
    <location>
        <begin position="1"/>
        <end position="17"/>
    </location>
</feature>
<dbReference type="EMBL" id="KZ680208">
    <property type="protein sequence ID" value="PTB69406.1"/>
    <property type="molecule type" value="Genomic_DNA"/>
</dbReference>
<dbReference type="GO" id="GO:0005576">
    <property type="term" value="C:extracellular region"/>
    <property type="evidence" value="ECO:0007669"/>
    <property type="project" value="UniProtKB-SubCell"/>
</dbReference>
<sequence length="248" mass="25926">MRSLSILTTLLAGHALAYPKPAPQSLNRRDWPSINEFLTELEQIMPLNDTVTAACDLIGDGEDAAASIFGIPETENDACGDVTVLFARGTCDPGNVGVLVGPWFFRSLQSDLGSRTLGVQGVPYPASVQGFLSGAVQPGIDMANQIKSVIQSCPNTKLVLGGYSQGSMVVHNAASNLDAATMSKVSAVVLFGDPYDGQPVANFDAAKTLVVCHDGDNICQGGDIILLPHLTYAEDADTAAAFVLSLVS</sequence>
<dbReference type="Pfam" id="PF01083">
    <property type="entry name" value="Cutinase"/>
    <property type="match status" value="1"/>
</dbReference>
<evidence type="ECO:0000256" key="5">
    <source>
        <dbReference type="ARBA" id="ARBA00022525"/>
    </source>
</evidence>
<evidence type="ECO:0000256" key="10">
    <source>
        <dbReference type="PIRSR" id="PIRSR611150-1"/>
    </source>
</evidence>
<dbReference type="GeneID" id="36602002"/>
<proteinExistence type="inferred from homology"/>
<accession>A0A2T4BJB5</accession>
<evidence type="ECO:0000313" key="14">
    <source>
        <dbReference type="Proteomes" id="UP000241546"/>
    </source>
</evidence>
<dbReference type="PRINTS" id="PR00129">
    <property type="entry name" value="CUTINASE"/>
</dbReference>
<feature type="chain" id="PRO_5015374012" description="Cutinase" evidence="12">
    <location>
        <begin position="18"/>
        <end position="248"/>
    </location>
</feature>
<keyword evidence="7 12" id="KW-0378">Hydrolase</keyword>
<dbReference type="EC" id="3.1.1.74" evidence="3 12"/>
<dbReference type="Proteomes" id="UP000241546">
    <property type="component" value="Unassembled WGS sequence"/>
</dbReference>
<name>A0A2T4BJB5_9HYPO</name>
<reference evidence="14" key="1">
    <citation type="submission" date="2016-07" db="EMBL/GenBank/DDBJ databases">
        <title>Multiple horizontal gene transfer events from other fungi enriched the ability of initially mycotrophic Trichoderma (Ascomycota) to feed on dead plant biomass.</title>
        <authorList>
            <consortium name="DOE Joint Genome Institute"/>
            <person name="Atanasova L."/>
            <person name="Chenthamara K."/>
            <person name="Zhang J."/>
            <person name="Grujic M."/>
            <person name="Henrissat B."/>
            <person name="Kuo A."/>
            <person name="Aerts A."/>
            <person name="Salamov A."/>
            <person name="Lipzen A."/>
            <person name="Labutti K."/>
            <person name="Barry K."/>
            <person name="Miao Y."/>
            <person name="Rahimi M.J."/>
            <person name="Shen Q."/>
            <person name="Grigoriev I.V."/>
            <person name="Kubicek C.P."/>
            <person name="Druzhinina I.S."/>
        </authorList>
    </citation>
    <scope>NUCLEOTIDE SEQUENCE [LARGE SCALE GENOMIC DNA]</scope>
    <source>
        <strain evidence="14">TUCIM 6016</strain>
    </source>
</reference>
<evidence type="ECO:0000256" key="6">
    <source>
        <dbReference type="ARBA" id="ARBA00022729"/>
    </source>
</evidence>
<dbReference type="InterPro" id="IPR000675">
    <property type="entry name" value="Cutinase/axe"/>
</dbReference>
<comment type="similarity">
    <text evidence="2 12">Belongs to the cutinase family.</text>
</comment>
<keyword evidence="5 12" id="KW-0964">Secreted</keyword>
<organism evidence="13 14">
    <name type="scientific">Trichoderma citrinoviride</name>
    <dbReference type="NCBI Taxonomy" id="58853"/>
    <lineage>
        <taxon>Eukaryota</taxon>
        <taxon>Fungi</taxon>
        <taxon>Dikarya</taxon>
        <taxon>Ascomycota</taxon>
        <taxon>Pezizomycotina</taxon>
        <taxon>Sordariomycetes</taxon>
        <taxon>Hypocreomycetidae</taxon>
        <taxon>Hypocreales</taxon>
        <taxon>Hypocreaceae</taxon>
        <taxon>Trichoderma</taxon>
    </lineage>
</organism>
<dbReference type="Gene3D" id="3.40.50.1820">
    <property type="entry name" value="alpha/beta hydrolase"/>
    <property type="match status" value="1"/>
</dbReference>
<feature type="disulfide bond" evidence="11">
    <location>
        <begin position="79"/>
        <end position="153"/>
    </location>
</feature>
<dbReference type="SMART" id="SM01110">
    <property type="entry name" value="Cutinase"/>
    <property type="match status" value="1"/>
</dbReference>
<gene>
    <name evidence="13" type="ORF">BBK36DRAFT_1155980</name>
</gene>
<dbReference type="PROSITE" id="PS00931">
    <property type="entry name" value="CUTINASE_2"/>
    <property type="match status" value="1"/>
</dbReference>
<evidence type="ECO:0000256" key="4">
    <source>
        <dbReference type="ARBA" id="ARBA00022487"/>
    </source>
</evidence>
<evidence type="ECO:0000256" key="11">
    <source>
        <dbReference type="PIRSR" id="PIRSR611150-2"/>
    </source>
</evidence>
<dbReference type="GO" id="GO:0016052">
    <property type="term" value="P:carbohydrate catabolic process"/>
    <property type="evidence" value="ECO:0007669"/>
    <property type="project" value="TreeGrafter"/>
</dbReference>
<evidence type="ECO:0000256" key="2">
    <source>
        <dbReference type="ARBA" id="ARBA00007534"/>
    </source>
</evidence>
<dbReference type="SUPFAM" id="SSF53474">
    <property type="entry name" value="alpha/beta-Hydrolases"/>
    <property type="match status" value="1"/>
</dbReference>
<evidence type="ECO:0000313" key="13">
    <source>
        <dbReference type="EMBL" id="PTB69406.1"/>
    </source>
</evidence>
<evidence type="ECO:0000256" key="1">
    <source>
        <dbReference type="ARBA" id="ARBA00004613"/>
    </source>
</evidence>
<dbReference type="InterPro" id="IPR043580">
    <property type="entry name" value="CUTINASE_1"/>
</dbReference>
<keyword evidence="4 12" id="KW-0719">Serine esterase</keyword>
<dbReference type="OrthoDB" id="2975078at2759"/>
<dbReference type="InterPro" id="IPR043579">
    <property type="entry name" value="CUTINASE_2"/>
</dbReference>
<dbReference type="PANTHER" id="PTHR48250:SF1">
    <property type="entry name" value="CUTINASE"/>
    <property type="match status" value="1"/>
</dbReference>
<dbReference type="PANTHER" id="PTHR48250">
    <property type="entry name" value="CUTINASE 2-RELATED"/>
    <property type="match status" value="1"/>
</dbReference>
<feature type="active site" evidence="10">
    <location>
        <position position="216"/>
    </location>
</feature>
<comment type="catalytic activity">
    <reaction evidence="9 12">
        <text>cutin + H2O = cutin monomers.</text>
        <dbReference type="EC" id="3.1.1.74"/>
    </reaction>
</comment>
<keyword evidence="8 11" id="KW-1015">Disulfide bond</keyword>
<protein>
    <recommendedName>
        <fullName evidence="3 12">Cutinase</fullName>
        <ecNumber evidence="3 12">3.1.1.74</ecNumber>
    </recommendedName>
</protein>
<feature type="active site" description="Proton donor/acceptor" evidence="10">
    <location>
        <position position="229"/>
    </location>
</feature>
<evidence type="ECO:0000256" key="3">
    <source>
        <dbReference type="ARBA" id="ARBA00013095"/>
    </source>
</evidence>
<evidence type="ECO:0000256" key="9">
    <source>
        <dbReference type="ARBA" id="ARBA00034045"/>
    </source>
</evidence>
<evidence type="ECO:0000256" key="8">
    <source>
        <dbReference type="ARBA" id="ARBA00023157"/>
    </source>
</evidence>
<evidence type="ECO:0000256" key="7">
    <source>
        <dbReference type="ARBA" id="ARBA00022801"/>
    </source>
</evidence>
<feature type="disulfide bond" evidence="11">
    <location>
        <begin position="212"/>
        <end position="219"/>
    </location>
</feature>
<comment type="function">
    <text evidence="12">Catalyzes the hydrolysis of complex carboxylic polyesters found in the cell wall of plants. Degrades cutin, a macromolecule that forms the structure of the plant cuticle.</text>
</comment>